<organism evidence="1 2">
    <name type="scientific">Caballeronia jiangsuensis</name>
    <dbReference type="NCBI Taxonomy" id="1458357"/>
    <lineage>
        <taxon>Bacteria</taxon>
        <taxon>Pseudomonadati</taxon>
        <taxon>Pseudomonadota</taxon>
        <taxon>Betaproteobacteria</taxon>
        <taxon>Burkholderiales</taxon>
        <taxon>Burkholderiaceae</taxon>
        <taxon>Caballeronia</taxon>
    </lineage>
</organism>
<protein>
    <submittedName>
        <fullName evidence="1">Uncharacterized protein</fullName>
    </submittedName>
</protein>
<dbReference type="RefSeq" id="WP_408162090.1">
    <property type="nucleotide sequence ID" value="NZ_JAQQDB010000016.1"/>
</dbReference>
<dbReference type="Proteomes" id="UP001629462">
    <property type="component" value="Unassembled WGS sequence"/>
</dbReference>
<gene>
    <name evidence="1" type="ORF">PQR08_18690</name>
</gene>
<sequence>MALGDRPVVEMLGPDDVEEFIGHAARLGEALEQRMTQGRFAVHVAQSPWLASWLRIRPKPAPARRISPNKRD</sequence>
<dbReference type="EMBL" id="JAQQDB010000016">
    <property type="protein sequence ID" value="MFM0519459.1"/>
    <property type="molecule type" value="Genomic_DNA"/>
</dbReference>
<name>A0ABW9CP03_9BURK</name>
<proteinExistence type="predicted"/>
<comment type="caution">
    <text evidence="1">The sequence shown here is derived from an EMBL/GenBank/DDBJ whole genome shotgun (WGS) entry which is preliminary data.</text>
</comment>
<evidence type="ECO:0000313" key="1">
    <source>
        <dbReference type="EMBL" id="MFM0519459.1"/>
    </source>
</evidence>
<evidence type="ECO:0000313" key="2">
    <source>
        <dbReference type="Proteomes" id="UP001629462"/>
    </source>
</evidence>
<accession>A0ABW9CP03</accession>
<reference evidence="1 2" key="1">
    <citation type="journal article" date="2024" name="Chem. Sci.">
        <title>Discovery of megapolipeptins by genome mining of a Burkholderiales bacteria collection.</title>
        <authorList>
            <person name="Paulo B.S."/>
            <person name="Recchia M.J.J."/>
            <person name="Lee S."/>
            <person name="Fergusson C.H."/>
            <person name="Romanowski S.B."/>
            <person name="Hernandez A."/>
            <person name="Krull N."/>
            <person name="Liu D.Y."/>
            <person name="Cavanagh H."/>
            <person name="Bos A."/>
            <person name="Gray C.A."/>
            <person name="Murphy B.T."/>
            <person name="Linington R.G."/>
            <person name="Eustaquio A.S."/>
        </authorList>
    </citation>
    <scope>NUCLEOTIDE SEQUENCE [LARGE SCALE GENOMIC DNA]</scope>
    <source>
        <strain evidence="1 2">RL17-374-BIF-D</strain>
    </source>
</reference>
<keyword evidence="2" id="KW-1185">Reference proteome</keyword>